<dbReference type="GO" id="GO:0006508">
    <property type="term" value="P:proteolysis"/>
    <property type="evidence" value="ECO:0007669"/>
    <property type="project" value="UniProtKB-KW"/>
</dbReference>
<evidence type="ECO:0000313" key="7">
    <source>
        <dbReference type="Proteomes" id="UP000037460"/>
    </source>
</evidence>
<accession>A0A0M0J560</accession>
<dbReference type="InterPro" id="IPR008758">
    <property type="entry name" value="Peptidase_S28"/>
</dbReference>
<keyword evidence="3" id="KW-0732">Signal</keyword>
<evidence type="ECO:0000256" key="4">
    <source>
        <dbReference type="ARBA" id="ARBA00022801"/>
    </source>
</evidence>
<dbReference type="GO" id="GO:0070008">
    <property type="term" value="F:serine-type exopeptidase activity"/>
    <property type="evidence" value="ECO:0007669"/>
    <property type="project" value="InterPro"/>
</dbReference>
<dbReference type="PANTHER" id="PTHR11010:SF117">
    <property type="entry name" value="SERINE PROTEASE 16"/>
    <property type="match status" value="1"/>
</dbReference>
<keyword evidence="7" id="KW-1185">Reference proteome</keyword>
<dbReference type="Pfam" id="PF05577">
    <property type="entry name" value="Peptidase_S28"/>
    <property type="match status" value="2"/>
</dbReference>
<evidence type="ECO:0000256" key="3">
    <source>
        <dbReference type="ARBA" id="ARBA00022729"/>
    </source>
</evidence>
<dbReference type="InterPro" id="IPR029058">
    <property type="entry name" value="AB_hydrolase_fold"/>
</dbReference>
<keyword evidence="5" id="KW-0325">Glycoprotein</keyword>
<gene>
    <name evidence="6" type="ORF">Ctob_000910</name>
</gene>
<dbReference type="EMBL" id="JWZX01003339">
    <property type="protein sequence ID" value="KOO21736.1"/>
    <property type="molecule type" value="Genomic_DNA"/>
</dbReference>
<dbReference type="SUPFAM" id="SSF53474">
    <property type="entry name" value="alpha/beta-Hydrolases"/>
    <property type="match status" value="1"/>
</dbReference>
<evidence type="ECO:0000256" key="2">
    <source>
        <dbReference type="ARBA" id="ARBA00022670"/>
    </source>
</evidence>
<keyword evidence="4" id="KW-0378">Hydrolase</keyword>
<comment type="similarity">
    <text evidence="1">Belongs to the peptidase S28 family.</text>
</comment>
<dbReference type="Proteomes" id="UP000037460">
    <property type="component" value="Unassembled WGS sequence"/>
</dbReference>
<dbReference type="GO" id="GO:0008239">
    <property type="term" value="F:dipeptidyl-peptidase activity"/>
    <property type="evidence" value="ECO:0007669"/>
    <property type="project" value="TreeGrafter"/>
</dbReference>
<dbReference type="OrthoDB" id="1735038at2759"/>
<keyword evidence="2 6" id="KW-0645">Protease</keyword>
<protein>
    <submittedName>
        <fullName evidence="6">Thymus-specific serine protease</fullName>
    </submittedName>
</protein>
<evidence type="ECO:0000256" key="5">
    <source>
        <dbReference type="ARBA" id="ARBA00023180"/>
    </source>
</evidence>
<dbReference type="AlphaFoldDB" id="A0A0M0J560"/>
<organism evidence="6 7">
    <name type="scientific">Chrysochromulina tobinii</name>
    <dbReference type="NCBI Taxonomy" id="1460289"/>
    <lineage>
        <taxon>Eukaryota</taxon>
        <taxon>Haptista</taxon>
        <taxon>Haptophyta</taxon>
        <taxon>Prymnesiophyceae</taxon>
        <taxon>Prymnesiales</taxon>
        <taxon>Chrysochromulinaceae</taxon>
        <taxon>Chrysochromulina</taxon>
    </lineage>
</organism>
<dbReference type="Gene3D" id="3.40.50.1820">
    <property type="entry name" value="alpha/beta hydrolase"/>
    <property type="match status" value="2"/>
</dbReference>
<sequence length="334" mass="35553">MSATNLRYLSSELALADATTFIQWWGEQHASTTSSWIAWGGSYSGQLAAWLRLRYPTSVIGSVAYSAPVLSKFDFWEYDAVCTNVLTALGGAGCSKRLTDAYSQAVSALAEGAPPSAREQAIRLLKACERPNSTDDVAILLGSAMGVVQSLVQYNNVGSAHDVGSFCAAGTPTIRQFYYQLCNEFGQNTCEPGDKGCAEGVQPMPPPTVFAPIAHGDLTQPNTLCIGLYNVTRTAPALWSNRQRGWTNVAQGGRDLRASSILFVNGRNDPYSSVSVLPEQLSFQQAMGGLRSVAIANASHCAGMERTSSADPPELAAAKAEVGKAVRSWLALEA</sequence>
<dbReference type="PANTHER" id="PTHR11010">
    <property type="entry name" value="PROTEASE S28 PRO-X CARBOXYPEPTIDASE-RELATED"/>
    <property type="match status" value="1"/>
</dbReference>
<evidence type="ECO:0000256" key="1">
    <source>
        <dbReference type="ARBA" id="ARBA00011079"/>
    </source>
</evidence>
<name>A0A0M0J560_9EUKA</name>
<evidence type="ECO:0000313" key="6">
    <source>
        <dbReference type="EMBL" id="KOO21736.1"/>
    </source>
</evidence>
<proteinExistence type="inferred from homology"/>
<reference evidence="7" key="1">
    <citation type="journal article" date="2015" name="PLoS Genet.">
        <title>Genome Sequence and Transcriptome Analyses of Chrysochromulina tobin: Metabolic Tools for Enhanced Algal Fitness in the Prominent Order Prymnesiales (Haptophyceae).</title>
        <authorList>
            <person name="Hovde B.T."/>
            <person name="Deodato C.R."/>
            <person name="Hunsperger H.M."/>
            <person name="Ryken S.A."/>
            <person name="Yost W."/>
            <person name="Jha R.K."/>
            <person name="Patterson J."/>
            <person name="Monnat R.J. Jr."/>
            <person name="Barlow S.B."/>
            <person name="Starkenburg S.R."/>
            <person name="Cattolico R.A."/>
        </authorList>
    </citation>
    <scope>NUCLEOTIDE SEQUENCE</scope>
    <source>
        <strain evidence="7">CCMP291</strain>
    </source>
</reference>
<comment type="caution">
    <text evidence="6">The sequence shown here is derived from an EMBL/GenBank/DDBJ whole genome shotgun (WGS) entry which is preliminary data.</text>
</comment>